<accession>A0A7J0D6T0</accession>
<evidence type="ECO:0000256" key="11">
    <source>
        <dbReference type="ARBA" id="ARBA00047726"/>
    </source>
</evidence>
<dbReference type="GO" id="GO:0008137">
    <property type="term" value="F:NADH dehydrogenase (ubiquinone) activity"/>
    <property type="evidence" value="ECO:0007669"/>
    <property type="project" value="InterPro"/>
</dbReference>
<evidence type="ECO:0000256" key="13">
    <source>
        <dbReference type="SAM" id="MobiDB-lite"/>
    </source>
</evidence>
<keyword evidence="7" id="KW-1278">Translocase</keyword>
<name>A0A7J0D6T0_9ERIC</name>
<evidence type="ECO:0000256" key="8">
    <source>
        <dbReference type="ARBA" id="ARBA00022989"/>
    </source>
</evidence>
<evidence type="ECO:0000259" key="15">
    <source>
        <dbReference type="Pfam" id="PF00361"/>
    </source>
</evidence>
<evidence type="ECO:0000256" key="5">
    <source>
        <dbReference type="ARBA" id="ARBA00022640"/>
    </source>
</evidence>
<evidence type="ECO:0000256" key="7">
    <source>
        <dbReference type="ARBA" id="ARBA00022967"/>
    </source>
</evidence>
<protein>
    <recommendedName>
        <fullName evidence="15">NADH:quinone oxidoreductase/Mrp antiporter transmembrane domain-containing protein</fullName>
    </recommendedName>
</protein>
<proteinExistence type="inferred from homology"/>
<evidence type="ECO:0000256" key="9">
    <source>
        <dbReference type="ARBA" id="ARBA00023027"/>
    </source>
</evidence>
<dbReference type="InterPro" id="IPR001750">
    <property type="entry name" value="ND/Mrp_TM"/>
</dbReference>
<comment type="similarity">
    <text evidence="3">Belongs to the complex I subunit 5 family.</text>
</comment>
<evidence type="ECO:0000256" key="14">
    <source>
        <dbReference type="SAM" id="Phobius"/>
    </source>
</evidence>
<keyword evidence="4" id="KW-0813">Transport</keyword>
<feature type="region of interest" description="Disordered" evidence="13">
    <location>
        <begin position="728"/>
        <end position="749"/>
    </location>
</feature>
<dbReference type="InterPro" id="IPR003945">
    <property type="entry name" value="NU5C-like"/>
</dbReference>
<dbReference type="PANTHER" id="PTHR42829:SF2">
    <property type="entry name" value="NADH-UBIQUINONE OXIDOREDUCTASE CHAIN 5"/>
    <property type="match status" value="1"/>
</dbReference>
<evidence type="ECO:0000256" key="10">
    <source>
        <dbReference type="ARBA" id="ARBA00023136"/>
    </source>
</evidence>
<dbReference type="GO" id="GO:0009535">
    <property type="term" value="C:chloroplast thylakoid membrane"/>
    <property type="evidence" value="ECO:0007669"/>
    <property type="project" value="UniProtKB-SubCell"/>
</dbReference>
<keyword evidence="8 14" id="KW-1133">Transmembrane helix</keyword>
<dbReference type="GO" id="GO:0015990">
    <property type="term" value="P:electron transport coupled proton transport"/>
    <property type="evidence" value="ECO:0007669"/>
    <property type="project" value="TreeGrafter"/>
</dbReference>
<dbReference type="Proteomes" id="UP000585474">
    <property type="component" value="Unassembled WGS sequence"/>
</dbReference>
<organism evidence="16 17">
    <name type="scientific">Actinidia rufa</name>
    <dbReference type="NCBI Taxonomy" id="165716"/>
    <lineage>
        <taxon>Eukaryota</taxon>
        <taxon>Viridiplantae</taxon>
        <taxon>Streptophyta</taxon>
        <taxon>Embryophyta</taxon>
        <taxon>Tracheophyta</taxon>
        <taxon>Spermatophyta</taxon>
        <taxon>Magnoliopsida</taxon>
        <taxon>eudicotyledons</taxon>
        <taxon>Gunneridae</taxon>
        <taxon>Pentapetalae</taxon>
        <taxon>asterids</taxon>
        <taxon>Ericales</taxon>
        <taxon>Actinidiaceae</taxon>
        <taxon>Actinidia</taxon>
    </lineage>
</organism>
<evidence type="ECO:0000256" key="2">
    <source>
        <dbReference type="ARBA" id="ARBA00004334"/>
    </source>
</evidence>
<keyword evidence="9" id="KW-0520">NAD</keyword>
<evidence type="ECO:0000256" key="12">
    <source>
        <dbReference type="ARBA" id="ARBA00048026"/>
    </source>
</evidence>
<feature type="transmembrane region" description="Helical" evidence="14">
    <location>
        <begin position="450"/>
        <end position="468"/>
    </location>
</feature>
<evidence type="ECO:0000313" key="17">
    <source>
        <dbReference type="Proteomes" id="UP000585474"/>
    </source>
</evidence>
<dbReference type="EMBL" id="BJWL01000044">
    <property type="protein sequence ID" value="GFS28499.1"/>
    <property type="molecule type" value="Genomic_DNA"/>
</dbReference>
<keyword evidence="5" id="KW-0934">Plastid</keyword>
<evidence type="ECO:0000256" key="3">
    <source>
        <dbReference type="ARBA" id="ARBA00008200"/>
    </source>
</evidence>
<keyword evidence="6 14" id="KW-0812">Transmembrane</keyword>
<sequence length="1303" mass="145792">MGGEACPTGHERRARELPSLNHINELRGKVGAGDSPAQGPFSHDCVLSSAGDASGISAASVDASVRSTLSVIAAFSGSASTPPAIAISAIFLSHAFVYRELGRKRSEVVVLGDSSNRGYQHPYPYERQDLSDKSFFIFRDSSSICYLPNMLRDTEYTQATDCLGGHGDVCDPWISDREIDFFLVIGNIEPLVWGDYSLNTFFGWIFGLKRNLFLRNSKEIASVLERATGDHRGNERTINIKRKTSRGCKDRTGNPKYGGEDEKGRWIHPTSLAPESSGDEIRLELEYQARSSGCWSSGLAASVFVLASRKFYRIFIGHPLPLDSIRDLLTIRQTSHLASNPFRSCTKIGSHTWSPDAMEGPTPVSALIHAATMVTAGVFMIARCSPLFEYPPTALIVITFAGATTSFLAATTGILQNDLKRVIAYSTCSQLGYMIFACGISNYSVSVFHLMNHAFFKALLFLSAGSVIHAMSDEQDMRKMGFQTSFPFTYAMMLMGSLSLIGFPFLTGFYSKDVILELAYTKYTISGNFAFWHPGLRSRAPSLRGREENGSSLVIEGRAMLVLRVRICYLATIKGMPLSPVREGGGGVSYRPILDPAVHDAELPNMNTGKVKVGLHSSIRAGLRMLLVQRVKEADQEPIALGHHSFKSSPQPMIWYMVGLQLRRILHIQGRHSTKGFGADEDKDVLLFGIDYYHSTADVEMTKPCHASGPIFLFKNKKGTEPRLMTKGESETYNDTTPRTIHPGHKAGKSDTKEIFPYWTPIQYSILKRPKKEKRRMRPSSFFNEPHPGSFFRSVVGSPVRKLKVRRRREDWKAGVSQPCFCSPFISTRSDCPIVPKPLLTLPVRHSVHSAYRAKAFRNRPSIERWNQKHNGKWEIGLELRSQDWELRRFKRKPVKSFTSAYQAESDPKEKEPLSPFYQFSYHKRSRLRRWVSGNDEIDVVQDGEELLTLVWSEGEADGGSCTLAGRDLVSTGFRVWFGIPRSRREPLKFETSFHVLLTREAQVEKEEKHSYSKLKESQMRSPVASCFRDRGRKKDFGQLHPQERALSQVPTDGQKGLPYPPMGKEGRARTDWLFPRVGREDQRWEERGTKASIGKELKRTLLEERQWLMCSAFPNKENLYRSVLPSLDYGQTIHPISSVTGVNTFTHRLNLQNHPSRFITKNPTFAPEPVLPKVSMCTPLVERKAAPPKVSLSAVPKLEPKMACRNSTATAAVTTNSERTVVIETGKEILEEAQVAEDTTPEGLEQIIAALMNRGDNVRMETLVMAAKLSQGITLSLAPAALANIYWVFPPSPCPRILPLLQ</sequence>
<evidence type="ECO:0000256" key="6">
    <source>
        <dbReference type="ARBA" id="ARBA00022692"/>
    </source>
</evidence>
<comment type="subcellular location">
    <subcellularLocation>
        <location evidence="1">Membrane</location>
        <topology evidence="1">Multi-pass membrane protein</topology>
    </subcellularLocation>
    <subcellularLocation>
        <location evidence="2">Plastid</location>
        <location evidence="2">Chloroplast thylakoid membrane</location>
    </subcellularLocation>
</comment>
<feature type="compositionally biased region" description="Basic and acidic residues" evidence="13">
    <location>
        <begin position="247"/>
        <end position="265"/>
    </location>
</feature>
<dbReference type="PANTHER" id="PTHR42829">
    <property type="entry name" value="NADH-UBIQUINONE OXIDOREDUCTASE CHAIN 5"/>
    <property type="match status" value="1"/>
</dbReference>
<dbReference type="PRINTS" id="PR01434">
    <property type="entry name" value="NADHDHGNASE5"/>
</dbReference>
<feature type="transmembrane region" description="Helical" evidence="14">
    <location>
        <begin position="422"/>
        <end position="444"/>
    </location>
</feature>
<feature type="domain" description="NADH:quinone oxidoreductase/Mrp antiporter transmembrane" evidence="15">
    <location>
        <begin position="350"/>
        <end position="526"/>
    </location>
</feature>
<dbReference type="GO" id="GO:0042773">
    <property type="term" value="P:ATP synthesis coupled electron transport"/>
    <property type="evidence" value="ECO:0007669"/>
    <property type="project" value="InterPro"/>
</dbReference>
<dbReference type="GO" id="GO:0003954">
    <property type="term" value="F:NADH dehydrogenase activity"/>
    <property type="evidence" value="ECO:0007669"/>
    <property type="project" value="TreeGrafter"/>
</dbReference>
<comment type="caution">
    <text evidence="16">The sequence shown here is derived from an EMBL/GenBank/DDBJ whole genome shotgun (WGS) entry which is preliminary data.</text>
</comment>
<comment type="catalytic activity">
    <reaction evidence="11">
        <text>a plastoquinone + NADPH + (n+1) H(+)(in) = a plastoquinol + NADP(+) + n H(+)(out)</text>
        <dbReference type="Rhea" id="RHEA:42612"/>
        <dbReference type="Rhea" id="RHEA-COMP:9561"/>
        <dbReference type="Rhea" id="RHEA-COMP:9562"/>
        <dbReference type="ChEBI" id="CHEBI:15378"/>
        <dbReference type="ChEBI" id="CHEBI:17757"/>
        <dbReference type="ChEBI" id="CHEBI:57783"/>
        <dbReference type="ChEBI" id="CHEBI:58349"/>
        <dbReference type="ChEBI" id="CHEBI:62192"/>
    </reaction>
</comment>
<reference evidence="17" key="1">
    <citation type="submission" date="2019-07" db="EMBL/GenBank/DDBJ databases">
        <title>De Novo Assembly of kiwifruit Actinidia rufa.</title>
        <authorList>
            <person name="Sugita-Konishi S."/>
            <person name="Sato K."/>
            <person name="Mori E."/>
            <person name="Abe Y."/>
            <person name="Kisaki G."/>
            <person name="Hamano K."/>
            <person name="Suezawa K."/>
            <person name="Otani M."/>
            <person name="Fukuda T."/>
            <person name="Manabe T."/>
            <person name="Gomi K."/>
            <person name="Tabuchi M."/>
            <person name="Akimitsu K."/>
            <person name="Kataoka I."/>
        </authorList>
    </citation>
    <scope>NUCLEOTIDE SEQUENCE [LARGE SCALE GENOMIC DNA]</scope>
    <source>
        <strain evidence="17">cv. Fuchu</strain>
    </source>
</reference>
<dbReference type="OrthoDB" id="1194411at2759"/>
<feature type="region of interest" description="Disordered" evidence="13">
    <location>
        <begin position="245"/>
        <end position="270"/>
    </location>
</feature>
<evidence type="ECO:0000256" key="1">
    <source>
        <dbReference type="ARBA" id="ARBA00004141"/>
    </source>
</evidence>
<evidence type="ECO:0000313" key="16">
    <source>
        <dbReference type="EMBL" id="GFS28499.1"/>
    </source>
</evidence>
<gene>
    <name evidence="16" type="ORF">Acr_00g0002160</name>
</gene>
<comment type="catalytic activity">
    <reaction evidence="12">
        <text>a plastoquinone + NADH + (n+1) H(+)(in) = a plastoquinol + NAD(+) + n H(+)(out)</text>
        <dbReference type="Rhea" id="RHEA:42608"/>
        <dbReference type="Rhea" id="RHEA-COMP:9561"/>
        <dbReference type="Rhea" id="RHEA-COMP:9562"/>
        <dbReference type="ChEBI" id="CHEBI:15378"/>
        <dbReference type="ChEBI" id="CHEBI:17757"/>
        <dbReference type="ChEBI" id="CHEBI:57540"/>
        <dbReference type="ChEBI" id="CHEBI:57945"/>
        <dbReference type="ChEBI" id="CHEBI:62192"/>
    </reaction>
</comment>
<feature type="transmembrane region" description="Helical" evidence="14">
    <location>
        <begin position="488"/>
        <end position="510"/>
    </location>
</feature>
<keyword evidence="17" id="KW-1185">Reference proteome</keyword>
<feature type="transmembrane region" description="Helical" evidence="14">
    <location>
        <begin position="394"/>
        <end position="415"/>
    </location>
</feature>
<feature type="region of interest" description="Disordered" evidence="13">
    <location>
        <begin position="1038"/>
        <end position="1071"/>
    </location>
</feature>
<dbReference type="Pfam" id="PF00361">
    <property type="entry name" value="Proton_antipo_M"/>
    <property type="match status" value="1"/>
</dbReference>
<keyword evidence="10 14" id="KW-0472">Membrane</keyword>
<evidence type="ECO:0000256" key="4">
    <source>
        <dbReference type="ARBA" id="ARBA00022448"/>
    </source>
</evidence>